<dbReference type="EMBL" id="BPLR01017126">
    <property type="protein sequence ID" value="GIY88937.1"/>
    <property type="molecule type" value="Genomic_DNA"/>
</dbReference>
<organism evidence="1 2">
    <name type="scientific">Caerostris extrusa</name>
    <name type="common">Bark spider</name>
    <name type="synonym">Caerostris bankana</name>
    <dbReference type="NCBI Taxonomy" id="172846"/>
    <lineage>
        <taxon>Eukaryota</taxon>
        <taxon>Metazoa</taxon>
        <taxon>Ecdysozoa</taxon>
        <taxon>Arthropoda</taxon>
        <taxon>Chelicerata</taxon>
        <taxon>Arachnida</taxon>
        <taxon>Araneae</taxon>
        <taxon>Araneomorphae</taxon>
        <taxon>Entelegynae</taxon>
        <taxon>Araneoidea</taxon>
        <taxon>Araneidae</taxon>
        <taxon>Caerostris</taxon>
    </lineage>
</organism>
<comment type="caution">
    <text evidence="1">The sequence shown here is derived from an EMBL/GenBank/DDBJ whole genome shotgun (WGS) entry which is preliminary data.</text>
</comment>
<proteinExistence type="predicted"/>
<reference evidence="1 2" key="1">
    <citation type="submission" date="2021-06" db="EMBL/GenBank/DDBJ databases">
        <title>Caerostris extrusa draft genome.</title>
        <authorList>
            <person name="Kono N."/>
            <person name="Arakawa K."/>
        </authorList>
    </citation>
    <scope>NUCLEOTIDE SEQUENCE [LARGE SCALE GENOMIC DNA]</scope>
</reference>
<protein>
    <submittedName>
        <fullName evidence="1">Uncharacterized protein</fullName>
    </submittedName>
</protein>
<dbReference type="Proteomes" id="UP001054945">
    <property type="component" value="Unassembled WGS sequence"/>
</dbReference>
<evidence type="ECO:0000313" key="2">
    <source>
        <dbReference type="Proteomes" id="UP001054945"/>
    </source>
</evidence>
<keyword evidence="2" id="KW-1185">Reference proteome</keyword>
<name>A0AAV4X2Z7_CAEEX</name>
<gene>
    <name evidence="1" type="ORF">CEXT_545011</name>
</gene>
<accession>A0AAV4X2Z7</accession>
<dbReference type="AlphaFoldDB" id="A0AAV4X2Z7"/>
<evidence type="ECO:0000313" key="1">
    <source>
        <dbReference type="EMBL" id="GIY88937.1"/>
    </source>
</evidence>
<sequence>MDDRSNRQEDLGWHICLPICHPKSPCRFHPIHFLNKFVILLFPERQLKREFSNPIEELSNIFIVPTLGDTFCLGFLVVGEFSTLGTQSDVHQIAGGFSDE</sequence>